<dbReference type="Gene3D" id="3.40.309.10">
    <property type="entry name" value="Aldehyde Dehydrogenase, Chain A, domain 2"/>
    <property type="match status" value="1"/>
</dbReference>
<evidence type="ECO:0000313" key="3">
    <source>
        <dbReference type="EMBL" id="MBH0781581.1"/>
    </source>
</evidence>
<dbReference type="AlphaFoldDB" id="A0A931N7G6"/>
<dbReference type="InterPro" id="IPR050740">
    <property type="entry name" value="Aldehyde_DH_Superfamily"/>
</dbReference>
<protein>
    <submittedName>
        <fullName evidence="3">Aldehyde dehydrogenase family protein</fullName>
    </submittedName>
</protein>
<dbReference type="PANTHER" id="PTHR43353:SF5">
    <property type="entry name" value="SUCCINATE-SEMIALDEHYDE DEHYDROGENASE, MITOCHONDRIAL"/>
    <property type="match status" value="1"/>
</dbReference>
<dbReference type="GO" id="GO:0016620">
    <property type="term" value="F:oxidoreductase activity, acting on the aldehyde or oxo group of donors, NAD or NADP as acceptor"/>
    <property type="evidence" value="ECO:0007669"/>
    <property type="project" value="InterPro"/>
</dbReference>
<dbReference type="InterPro" id="IPR016163">
    <property type="entry name" value="Ald_DH_C"/>
</dbReference>
<keyword evidence="1" id="KW-0560">Oxidoreductase</keyword>
<reference evidence="3" key="1">
    <citation type="submission" date="2020-11" db="EMBL/GenBank/DDBJ databases">
        <title>Nocardia NEAU-351.nov., a novel actinomycete isolated from the cow dung.</title>
        <authorList>
            <person name="Zhang X."/>
        </authorList>
    </citation>
    <scope>NUCLEOTIDE SEQUENCE</scope>
    <source>
        <strain evidence="3">NEAU-351</strain>
    </source>
</reference>
<dbReference type="InterPro" id="IPR015590">
    <property type="entry name" value="Aldehyde_DH_dom"/>
</dbReference>
<evidence type="ECO:0000259" key="2">
    <source>
        <dbReference type="Pfam" id="PF00171"/>
    </source>
</evidence>
<dbReference type="Gene3D" id="3.40.605.10">
    <property type="entry name" value="Aldehyde Dehydrogenase, Chain A, domain 1"/>
    <property type="match status" value="1"/>
</dbReference>
<dbReference type="Pfam" id="PF00171">
    <property type="entry name" value="Aldedh"/>
    <property type="match status" value="1"/>
</dbReference>
<feature type="domain" description="Aldehyde dehydrogenase" evidence="2">
    <location>
        <begin position="27"/>
        <end position="469"/>
    </location>
</feature>
<comment type="caution">
    <text evidence="3">The sequence shown here is derived from an EMBL/GenBank/DDBJ whole genome shotgun (WGS) entry which is preliminary data.</text>
</comment>
<dbReference type="InterPro" id="IPR016162">
    <property type="entry name" value="Ald_DH_N"/>
</dbReference>
<proteinExistence type="predicted"/>
<organism evidence="3 4">
    <name type="scientific">Nocardia bovistercoris</name>
    <dbReference type="NCBI Taxonomy" id="2785916"/>
    <lineage>
        <taxon>Bacteria</taxon>
        <taxon>Bacillati</taxon>
        <taxon>Actinomycetota</taxon>
        <taxon>Actinomycetes</taxon>
        <taxon>Mycobacteriales</taxon>
        <taxon>Nocardiaceae</taxon>
        <taxon>Nocardia</taxon>
    </lineage>
</organism>
<evidence type="ECO:0000313" key="4">
    <source>
        <dbReference type="Proteomes" id="UP000655751"/>
    </source>
</evidence>
<dbReference type="EMBL" id="JADMLG010000026">
    <property type="protein sequence ID" value="MBH0781581.1"/>
    <property type="molecule type" value="Genomic_DNA"/>
</dbReference>
<accession>A0A931N7G6</accession>
<dbReference type="SUPFAM" id="SSF53720">
    <property type="entry name" value="ALDH-like"/>
    <property type="match status" value="1"/>
</dbReference>
<sequence length="500" mass="54307">MLDDSFASLSLKRRLDSGEIAIPDLDTDLVVGRVAVADGDTVAVALAAAAAAAREWRTFPLAVRIDDFLELLSDKFDEYGAELTHLLTLEGHPRELAEWELSGMRTYCRPESRDYFREQMWREFDVEGRRHIVRRQPDGVVCLNPPANAPMASALLGALSIAAGNALVVRAPRSAPLGVMFAVNEVIAPVLAEIGAPSGVLNALCGDPEPLLDAWLNSPRVDDIMYFGSSRNGMQFERRCIEARKKPILELAGNDVVVVWKDSVLEHVAQALIEAFYGSGQLCMIPNQVIVHPDIAEELLAELVRAADGLRVGYPDESDVLLSPVLRHDKFFACLEDAVTKGATVVAGGNGLALDGTQDSAGFFLEPTIIRVNGLENSRELDAVRHETFYPLLPVIVPEPAEDQVLLDAVVDFVNSNLYGLRNSFWARDPEVVDYLLAHIVNGGLLKFNDSHIAFGAALPSHGGTGLTGGAFGEANYPGLRTTHLQGVAIVAEQARPKYR</sequence>
<gene>
    <name evidence="3" type="ORF">IT779_35450</name>
</gene>
<dbReference type="InterPro" id="IPR016161">
    <property type="entry name" value="Ald_DH/histidinol_DH"/>
</dbReference>
<evidence type="ECO:0000256" key="1">
    <source>
        <dbReference type="ARBA" id="ARBA00023002"/>
    </source>
</evidence>
<name>A0A931N7G6_9NOCA</name>
<dbReference type="PANTHER" id="PTHR43353">
    <property type="entry name" value="SUCCINATE-SEMIALDEHYDE DEHYDROGENASE, MITOCHONDRIAL"/>
    <property type="match status" value="1"/>
</dbReference>
<keyword evidence="4" id="KW-1185">Reference proteome</keyword>
<dbReference type="Proteomes" id="UP000655751">
    <property type="component" value="Unassembled WGS sequence"/>
</dbReference>